<reference evidence="3 5" key="2">
    <citation type="journal article" date="2015" name="Genome Announc.">
        <title>Expanding the biotechnology potential of lactobacilli through comparative genomics of 213 strains and associated genera.</title>
        <authorList>
            <person name="Sun Z."/>
            <person name="Harris H.M."/>
            <person name="McCann A."/>
            <person name="Guo C."/>
            <person name="Argimon S."/>
            <person name="Zhang W."/>
            <person name="Yang X."/>
            <person name="Jeffery I.B."/>
            <person name="Cooney J.C."/>
            <person name="Kagawa T.F."/>
            <person name="Liu W."/>
            <person name="Song Y."/>
            <person name="Salvetti E."/>
            <person name="Wrobel A."/>
            <person name="Rasinkangas P."/>
            <person name="Parkhill J."/>
            <person name="Rea M.C."/>
            <person name="O'Sullivan O."/>
            <person name="Ritari J."/>
            <person name="Douillard F.P."/>
            <person name="Paul Ross R."/>
            <person name="Yang R."/>
            <person name="Briner A.E."/>
            <person name="Felis G.E."/>
            <person name="de Vos W.M."/>
            <person name="Barrangou R."/>
            <person name="Klaenhammer T.R."/>
            <person name="Caufield P.W."/>
            <person name="Cui Y."/>
            <person name="Zhang H."/>
            <person name="O'Toole P.W."/>
        </authorList>
    </citation>
    <scope>NUCLEOTIDE SEQUENCE [LARGE SCALE GENOMIC DNA]</scope>
    <source>
        <strain evidence="3 5">DSM 18382</strain>
    </source>
</reference>
<sequence length="550" mass="61253">MTSIQILKSRSIFMAEAQKFIAGAVVIVDKKIAGVYSGKVPIRFLALRPKISDFGEQTVVPGFIESHSHMFLSALVYNQKITLISGNSETACAADLSSKVPRNRLKPHQWIVAKGWYVPAWQEKRLPSRLTLDHYFPDNPVAIIADDLHTLWLNTAALDILLPLVNPNRFDRDVTVTARGDPSGVVGEQTAMAFLHRIFDYSNSQKAAILAPYLDHLTSLGLTSTCDLALLPAQTINGLDDQIYPAVYHELAHQNRLPLRVHLYPYFKRGVAALKKLAANYTTPRIRIAGGKLFFDGVTSSYTAWMKAPYEGRKTMGMPIIPAAEMKKLIFLAQQSGIPLRIHAIGDQAIHEALIDFIAAERQFKNSGLVQHCLEHLETIDPVDLPLMTKSRVIASVQPSHPLLDYRTADRYVGKRSQTMWPFRSFDRHHIPMAFGTDSPVVTDITPMDNLYFAMTRQTLAGDPPTGWHSNQRLTLVQVLAAQTIGAARACGFADQIGSLTVGKLADIAVLDRNIEKTPIREIKDIQISGTMVDGNWEYRKQPVNNTMKV</sequence>
<name>X0PKV5_9LACO</name>
<dbReference type="InterPro" id="IPR033932">
    <property type="entry name" value="YtcJ-like"/>
</dbReference>
<dbReference type="CDD" id="cd01300">
    <property type="entry name" value="YtcJ_like"/>
    <property type="match status" value="1"/>
</dbReference>
<gene>
    <name evidence="3" type="ORF">FD41_GL001607</name>
    <name evidence="2" type="ORF">JCM14108_3068</name>
</gene>
<dbReference type="SUPFAM" id="SSF51556">
    <property type="entry name" value="Metallo-dependent hydrolases"/>
    <property type="match status" value="1"/>
</dbReference>
<dbReference type="InterPro" id="IPR013108">
    <property type="entry name" value="Amidohydro_3"/>
</dbReference>
<dbReference type="Gene3D" id="3.10.310.70">
    <property type="match status" value="1"/>
</dbReference>
<evidence type="ECO:0000313" key="5">
    <source>
        <dbReference type="Proteomes" id="UP000051966"/>
    </source>
</evidence>
<dbReference type="STRING" id="1423743.FD41_GL001607"/>
<dbReference type="GO" id="GO:0016810">
    <property type="term" value="F:hydrolase activity, acting on carbon-nitrogen (but not peptide) bonds"/>
    <property type="evidence" value="ECO:0007669"/>
    <property type="project" value="InterPro"/>
</dbReference>
<keyword evidence="5" id="KW-1185">Reference proteome</keyword>
<dbReference type="PANTHER" id="PTHR22642">
    <property type="entry name" value="IMIDAZOLONEPROPIONASE"/>
    <property type="match status" value="1"/>
</dbReference>
<dbReference type="Gene3D" id="2.30.40.10">
    <property type="entry name" value="Urease, subunit C, domain 1"/>
    <property type="match status" value="1"/>
</dbReference>
<proteinExistence type="predicted"/>
<dbReference type="AlphaFoldDB" id="X0PKV5"/>
<feature type="domain" description="Amidohydrolase 3" evidence="1">
    <location>
        <begin position="56"/>
        <end position="536"/>
    </location>
</feature>
<comment type="caution">
    <text evidence="2">The sequence shown here is derived from an EMBL/GenBank/DDBJ whole genome shotgun (WGS) entry which is preliminary data.</text>
</comment>
<dbReference type="SUPFAM" id="SSF51338">
    <property type="entry name" value="Composite domain of metallo-dependent hydrolases"/>
    <property type="match status" value="1"/>
</dbReference>
<dbReference type="Pfam" id="PF07969">
    <property type="entry name" value="Amidohydro_3"/>
    <property type="match status" value="1"/>
</dbReference>
<dbReference type="InterPro" id="IPR032466">
    <property type="entry name" value="Metal_Hydrolase"/>
</dbReference>
<dbReference type="PATRIC" id="fig|1423743.5.peg.1665"/>
<evidence type="ECO:0000313" key="4">
    <source>
        <dbReference type="Proteomes" id="UP000019488"/>
    </source>
</evidence>
<dbReference type="Proteomes" id="UP000019488">
    <property type="component" value="Unassembled WGS sequence"/>
</dbReference>
<protein>
    <submittedName>
        <fullName evidence="3">Amidohydrolase 3</fullName>
    </submittedName>
    <submittedName>
        <fullName evidence="2">Exoenzyme regulatory protein AepA</fullName>
    </submittedName>
</protein>
<dbReference type="RefSeq" id="WP_035181320.1">
    <property type="nucleotide sequence ID" value="NZ_AZFY01000025.1"/>
</dbReference>
<evidence type="ECO:0000313" key="2">
    <source>
        <dbReference type="EMBL" id="GAF37977.1"/>
    </source>
</evidence>
<dbReference type="PANTHER" id="PTHR22642:SF2">
    <property type="entry name" value="PROTEIN LONG AFTER FAR-RED 3"/>
    <property type="match status" value="1"/>
</dbReference>
<organism evidence="2 4">
    <name type="scientific">Lentilactobacillus farraginis DSM 18382 = JCM 14108</name>
    <dbReference type="NCBI Taxonomy" id="1423743"/>
    <lineage>
        <taxon>Bacteria</taxon>
        <taxon>Bacillati</taxon>
        <taxon>Bacillota</taxon>
        <taxon>Bacilli</taxon>
        <taxon>Lactobacillales</taxon>
        <taxon>Lactobacillaceae</taxon>
        <taxon>Lentilactobacillus</taxon>
    </lineage>
</organism>
<keyword evidence="3" id="KW-0378">Hydrolase</keyword>
<dbReference type="EMBL" id="AZFY01000025">
    <property type="protein sequence ID" value="KRM11196.1"/>
    <property type="molecule type" value="Genomic_DNA"/>
</dbReference>
<evidence type="ECO:0000259" key="1">
    <source>
        <dbReference type="Pfam" id="PF07969"/>
    </source>
</evidence>
<dbReference type="eggNOG" id="COG1574">
    <property type="taxonomic scope" value="Bacteria"/>
</dbReference>
<accession>X0PKV5</accession>
<reference evidence="2" key="1">
    <citation type="journal article" date="2014" name="Genome Announc.">
        <title>Draft Genome Sequences of Two Lactobacillus Strains, L. farraginis JCM 14108T and L. composti JCM 14202T, Isolated from Compost of Distilled Shochu Residue.</title>
        <authorList>
            <person name="Yuki M."/>
            <person name="Oshima K."/>
            <person name="Suda W."/>
            <person name="Kitahara M."/>
            <person name="Kitamura K."/>
            <person name="Iida T."/>
            <person name="Hattori M."/>
            <person name="Ohkuma M."/>
        </authorList>
    </citation>
    <scope>NUCLEOTIDE SEQUENCE [LARGE SCALE GENOMIC DNA]</scope>
    <source>
        <strain evidence="2">JCM 14108</strain>
    </source>
</reference>
<dbReference type="InterPro" id="IPR011059">
    <property type="entry name" value="Metal-dep_hydrolase_composite"/>
</dbReference>
<dbReference type="Proteomes" id="UP000051966">
    <property type="component" value="Unassembled WGS sequence"/>
</dbReference>
<dbReference type="Gene3D" id="3.20.20.140">
    <property type="entry name" value="Metal-dependent hydrolases"/>
    <property type="match status" value="1"/>
</dbReference>
<dbReference type="EMBL" id="BAKI01000059">
    <property type="protein sequence ID" value="GAF37977.1"/>
    <property type="molecule type" value="Genomic_DNA"/>
</dbReference>
<evidence type="ECO:0000313" key="3">
    <source>
        <dbReference type="EMBL" id="KRM11196.1"/>
    </source>
</evidence>
<dbReference type="OrthoDB" id="9767366at2"/>